<sequence>MRAVERNVAAKVKEILRTAAGGDLNSALSSYDQFRETNDVPDWGVVKLSSILLANGREKESENLLRQHYQEYGGEHRFGRFYIEVASSIVLMEKQHR</sequence>
<proteinExistence type="predicted"/>
<dbReference type="OrthoDB" id="5844176at2759"/>
<evidence type="ECO:0000313" key="2">
    <source>
        <dbReference type="Proteomes" id="UP000270094"/>
    </source>
</evidence>
<protein>
    <submittedName>
        <fullName evidence="1">Uncharacterized protein</fullName>
    </submittedName>
</protein>
<keyword evidence="2" id="KW-1185">Reference proteome</keyword>
<dbReference type="Proteomes" id="UP000270094">
    <property type="component" value="Unassembled WGS sequence"/>
</dbReference>
<reference evidence="1 2" key="1">
    <citation type="submission" date="2018-11" db="EMBL/GenBank/DDBJ databases">
        <authorList>
            <consortium name="Pathogen Informatics"/>
        </authorList>
    </citation>
    <scope>NUCLEOTIDE SEQUENCE [LARGE SCALE GENOMIC DNA]</scope>
</reference>
<gene>
    <name evidence="1" type="ORF">SVUK_LOCUS5036</name>
</gene>
<accession>A0A3P7KR69</accession>
<organism evidence="1 2">
    <name type="scientific">Strongylus vulgaris</name>
    <name type="common">Blood worm</name>
    <dbReference type="NCBI Taxonomy" id="40348"/>
    <lineage>
        <taxon>Eukaryota</taxon>
        <taxon>Metazoa</taxon>
        <taxon>Ecdysozoa</taxon>
        <taxon>Nematoda</taxon>
        <taxon>Chromadorea</taxon>
        <taxon>Rhabditida</taxon>
        <taxon>Rhabditina</taxon>
        <taxon>Rhabditomorpha</taxon>
        <taxon>Strongyloidea</taxon>
        <taxon>Strongylidae</taxon>
        <taxon>Strongylus</taxon>
    </lineage>
</organism>
<dbReference type="EMBL" id="UYYB01014478">
    <property type="protein sequence ID" value="VDM70038.1"/>
    <property type="molecule type" value="Genomic_DNA"/>
</dbReference>
<name>A0A3P7KR69_STRVU</name>
<dbReference type="AlphaFoldDB" id="A0A3P7KR69"/>
<evidence type="ECO:0000313" key="1">
    <source>
        <dbReference type="EMBL" id="VDM70038.1"/>
    </source>
</evidence>